<dbReference type="STRING" id="181874.A0A409YJ24"/>
<comment type="caution">
    <text evidence="2">The sequence shown here is derived from an EMBL/GenBank/DDBJ whole genome shotgun (WGS) entry which is preliminary data.</text>
</comment>
<dbReference type="OrthoDB" id="3050469at2759"/>
<keyword evidence="3" id="KW-1185">Reference proteome</keyword>
<sequence>MPSVVSRSDESRSSPSMGYASIYGIVALAHPRVLSGTKTMVFDAQLYLGPGEDEQPKFLLGSLRYFNSRNLVFSESAQLYVIYSTFACKSPLAELSPSDALTPEEYTFIGDIQTLIPLGPPGPRFLAQDIGGLRQSLAQIDDDSDDMYVAPDIPSFEIDARQTPVVILAGVASNIQKDSSTFSVEIEQYISCLKPNKTDNNTSTSKSRVQVTSFSCFIPDSPRYRNGKPMPSNNRYVNVFGFLTDLIASAQKRKVGLIDAFEVEVNNIIFCGQFLPPASHSSQSTSSNTPLKPANGTAKSLFSYSSPKTPSTPTPSQNPRPLKRARSNDDNDSDSNKSRDNIFA</sequence>
<dbReference type="EMBL" id="NHTK01001122">
    <property type="protein sequence ID" value="PPR02986.1"/>
    <property type="molecule type" value="Genomic_DNA"/>
</dbReference>
<reference evidence="2 3" key="1">
    <citation type="journal article" date="2018" name="Evol. Lett.">
        <title>Horizontal gene cluster transfer increased hallucinogenic mushroom diversity.</title>
        <authorList>
            <person name="Reynolds H.T."/>
            <person name="Vijayakumar V."/>
            <person name="Gluck-Thaler E."/>
            <person name="Korotkin H.B."/>
            <person name="Matheny P.B."/>
            <person name="Slot J.C."/>
        </authorList>
    </citation>
    <scope>NUCLEOTIDE SEQUENCE [LARGE SCALE GENOMIC DNA]</scope>
    <source>
        <strain evidence="2 3">2629</strain>
    </source>
</reference>
<name>A0A409YJ24_9AGAR</name>
<evidence type="ECO:0000313" key="2">
    <source>
        <dbReference type="EMBL" id="PPR02986.1"/>
    </source>
</evidence>
<accession>A0A409YJ24</accession>
<feature type="region of interest" description="Disordered" evidence="1">
    <location>
        <begin position="281"/>
        <end position="344"/>
    </location>
</feature>
<dbReference type="AlphaFoldDB" id="A0A409YJ24"/>
<protein>
    <submittedName>
        <fullName evidence="2">Uncharacterized protein</fullName>
    </submittedName>
</protein>
<dbReference type="InParanoid" id="A0A409YJ24"/>
<evidence type="ECO:0000313" key="3">
    <source>
        <dbReference type="Proteomes" id="UP000284842"/>
    </source>
</evidence>
<feature type="compositionally biased region" description="Basic and acidic residues" evidence="1">
    <location>
        <begin position="326"/>
        <end position="344"/>
    </location>
</feature>
<organism evidence="2 3">
    <name type="scientific">Panaeolus cyanescens</name>
    <dbReference type="NCBI Taxonomy" id="181874"/>
    <lineage>
        <taxon>Eukaryota</taxon>
        <taxon>Fungi</taxon>
        <taxon>Dikarya</taxon>
        <taxon>Basidiomycota</taxon>
        <taxon>Agaricomycotina</taxon>
        <taxon>Agaricomycetes</taxon>
        <taxon>Agaricomycetidae</taxon>
        <taxon>Agaricales</taxon>
        <taxon>Agaricineae</taxon>
        <taxon>Galeropsidaceae</taxon>
        <taxon>Panaeolus</taxon>
    </lineage>
</organism>
<evidence type="ECO:0000256" key="1">
    <source>
        <dbReference type="SAM" id="MobiDB-lite"/>
    </source>
</evidence>
<dbReference type="Proteomes" id="UP000284842">
    <property type="component" value="Unassembled WGS sequence"/>
</dbReference>
<gene>
    <name evidence="2" type="ORF">CVT24_012191</name>
</gene>
<proteinExistence type="predicted"/>